<keyword evidence="1" id="KW-0732">Signal</keyword>
<sequence length="364" mass="38775">MGSTAEALARATLLTREGRLREATELIQSTLAGTAARPARDPHQAAERAPDVSDVPFRELGTDAQRLGTPAPAASGAREASFTSHVFAHEGHRWRYRLYEPTRANPALLLPVVVMLHGCKQDAEDFARGTAMNEVAQGEGFLVLYPEQRRKSNQMGCWNWFEPQHQRRDGGEPGMIAALVRSVLSAHGGDPGRVYVAGLSAGGAMAATLADQYPELFAAVGVHSGLPARAAHDMPSAFQAMRKANLRGSSRSTAAIPTVVFHGTADTTVAAGNGDAVIDRQLAAHRAAGVPLERRDVAVDGRGRAAARVQWVDAGGQAVLEHWRVAGGPHAWSGGRAEGSFTDPRGPDASRAMAEFFLRHRNAP</sequence>
<evidence type="ECO:0000256" key="3">
    <source>
        <dbReference type="SAM" id="MobiDB-lite"/>
    </source>
</evidence>
<reference evidence="4 5" key="1">
    <citation type="submission" date="2020-10" db="EMBL/GenBank/DDBJ databases">
        <title>Ramlibacter sp. HM2 16S ribosomal RNA gene Genome sequencing and assembly.</title>
        <authorList>
            <person name="Kang M."/>
        </authorList>
    </citation>
    <scope>NUCLEOTIDE SEQUENCE [LARGE SCALE GENOMIC DNA]</scope>
    <source>
        <strain evidence="4 5">HM2</strain>
    </source>
</reference>
<name>A0ABR9S3P8_9BURK</name>
<protein>
    <submittedName>
        <fullName evidence="4">PHB depolymerase family esterase</fullName>
    </submittedName>
</protein>
<comment type="caution">
    <text evidence="4">The sequence shown here is derived from an EMBL/GenBank/DDBJ whole genome shotgun (WGS) entry which is preliminary data.</text>
</comment>
<dbReference type="PANTHER" id="PTHR43037:SF1">
    <property type="entry name" value="BLL1128 PROTEIN"/>
    <property type="match status" value="1"/>
</dbReference>
<dbReference type="Gene3D" id="3.40.50.1820">
    <property type="entry name" value="alpha/beta hydrolase"/>
    <property type="match status" value="1"/>
</dbReference>
<dbReference type="Pfam" id="PF10503">
    <property type="entry name" value="Esterase_PHB"/>
    <property type="match status" value="1"/>
</dbReference>
<dbReference type="PANTHER" id="PTHR43037">
    <property type="entry name" value="UNNAMED PRODUCT-RELATED"/>
    <property type="match status" value="1"/>
</dbReference>
<dbReference type="SUPFAM" id="SSF53474">
    <property type="entry name" value="alpha/beta-Hydrolases"/>
    <property type="match status" value="2"/>
</dbReference>
<organism evidence="4 5">
    <name type="scientific">Ramlibacter pallidus</name>
    <dbReference type="NCBI Taxonomy" id="2780087"/>
    <lineage>
        <taxon>Bacteria</taxon>
        <taxon>Pseudomonadati</taxon>
        <taxon>Pseudomonadota</taxon>
        <taxon>Betaproteobacteria</taxon>
        <taxon>Burkholderiales</taxon>
        <taxon>Comamonadaceae</taxon>
        <taxon>Ramlibacter</taxon>
    </lineage>
</organism>
<dbReference type="InterPro" id="IPR029058">
    <property type="entry name" value="AB_hydrolase_fold"/>
</dbReference>
<dbReference type="EMBL" id="JADDIV010000003">
    <property type="protein sequence ID" value="MBE7368153.1"/>
    <property type="molecule type" value="Genomic_DNA"/>
</dbReference>
<feature type="compositionally biased region" description="Basic and acidic residues" evidence="3">
    <location>
        <begin position="38"/>
        <end position="56"/>
    </location>
</feature>
<feature type="region of interest" description="Disordered" evidence="3">
    <location>
        <begin position="31"/>
        <end position="56"/>
    </location>
</feature>
<keyword evidence="2" id="KW-0378">Hydrolase</keyword>
<evidence type="ECO:0000313" key="4">
    <source>
        <dbReference type="EMBL" id="MBE7368153.1"/>
    </source>
</evidence>
<dbReference type="InterPro" id="IPR050955">
    <property type="entry name" value="Plant_Biomass_Hydrol_Est"/>
</dbReference>
<dbReference type="InterPro" id="IPR010126">
    <property type="entry name" value="Esterase_phb"/>
</dbReference>
<keyword evidence="5" id="KW-1185">Reference proteome</keyword>
<dbReference type="NCBIfam" id="TIGR01840">
    <property type="entry name" value="esterase_phb"/>
    <property type="match status" value="1"/>
</dbReference>
<evidence type="ECO:0000313" key="5">
    <source>
        <dbReference type="Proteomes" id="UP000806285"/>
    </source>
</evidence>
<gene>
    <name evidence="4" type="ORF">IM787_11300</name>
</gene>
<dbReference type="Proteomes" id="UP000806285">
    <property type="component" value="Unassembled WGS sequence"/>
</dbReference>
<evidence type="ECO:0000256" key="1">
    <source>
        <dbReference type="ARBA" id="ARBA00022729"/>
    </source>
</evidence>
<dbReference type="RefSeq" id="WP_193676763.1">
    <property type="nucleotide sequence ID" value="NZ_JADDIV010000003.1"/>
</dbReference>
<proteinExistence type="predicted"/>
<accession>A0ABR9S3P8</accession>
<evidence type="ECO:0000256" key="2">
    <source>
        <dbReference type="ARBA" id="ARBA00022801"/>
    </source>
</evidence>